<protein>
    <submittedName>
        <fullName evidence="2">Uncharacterized protein</fullName>
    </submittedName>
</protein>
<organism evidence="2 3">
    <name type="scientific">Meganyctiphanes norvegica</name>
    <name type="common">Northern krill</name>
    <name type="synonym">Thysanopoda norvegica</name>
    <dbReference type="NCBI Taxonomy" id="48144"/>
    <lineage>
        <taxon>Eukaryota</taxon>
        <taxon>Metazoa</taxon>
        <taxon>Ecdysozoa</taxon>
        <taxon>Arthropoda</taxon>
        <taxon>Crustacea</taxon>
        <taxon>Multicrustacea</taxon>
        <taxon>Malacostraca</taxon>
        <taxon>Eumalacostraca</taxon>
        <taxon>Eucarida</taxon>
        <taxon>Euphausiacea</taxon>
        <taxon>Euphausiidae</taxon>
        <taxon>Meganyctiphanes</taxon>
    </lineage>
</organism>
<dbReference type="AlphaFoldDB" id="A0AAV2SEC8"/>
<reference evidence="2 3" key="1">
    <citation type="submission" date="2024-05" db="EMBL/GenBank/DDBJ databases">
        <authorList>
            <person name="Wallberg A."/>
        </authorList>
    </citation>
    <scope>NUCLEOTIDE SEQUENCE [LARGE SCALE GENOMIC DNA]</scope>
</reference>
<dbReference type="EMBL" id="CAXKWB010060827">
    <property type="protein sequence ID" value="CAL4183499.1"/>
    <property type="molecule type" value="Genomic_DNA"/>
</dbReference>
<evidence type="ECO:0000313" key="2">
    <source>
        <dbReference type="EMBL" id="CAL4183499.1"/>
    </source>
</evidence>
<feature type="compositionally biased region" description="Low complexity" evidence="1">
    <location>
        <begin position="306"/>
        <end position="318"/>
    </location>
</feature>
<accession>A0AAV2SEC8</accession>
<proteinExistence type="predicted"/>
<gene>
    <name evidence="2" type="ORF">MNOR_LOCUS35703</name>
</gene>
<evidence type="ECO:0000256" key="1">
    <source>
        <dbReference type="SAM" id="MobiDB-lite"/>
    </source>
</evidence>
<keyword evidence="3" id="KW-1185">Reference proteome</keyword>
<evidence type="ECO:0000313" key="3">
    <source>
        <dbReference type="Proteomes" id="UP001497623"/>
    </source>
</evidence>
<feature type="region of interest" description="Disordered" evidence="1">
    <location>
        <begin position="261"/>
        <end position="320"/>
    </location>
</feature>
<comment type="caution">
    <text evidence="2">The sequence shown here is derived from an EMBL/GenBank/DDBJ whole genome shotgun (WGS) entry which is preliminary data.</text>
</comment>
<feature type="compositionally biased region" description="Polar residues" evidence="1">
    <location>
        <begin position="288"/>
        <end position="299"/>
    </location>
</feature>
<sequence length="419" mass="46851">MDLKTADPIDIVNALREKLIHKKDRLTTADIERLIPPSLKKKDQHNIPHYVPGTLRRQREEAHKYRNAKGRPMFRGKEIVPQEVQEGYMNKFYDAVGLGKFAHISNDELVNLETEIRNAAADSTKHTELEEFIKSIEQEAVVPEGDVNLKEILEPFEGIPEPEKIDMVQAFNADEMPPLPRECPIDRVDSSLPVIEEVQFQEEEISKTPLRSRTISETLEALVIATEFAEQNNCSHFIDNLDSFIAHLSCLTTASLDPPEENHFEVPIGTSEGHGISSEQQDAPAPAPTSTENLPQGDSQVPLCDQPTNQTTPNIPTTYSMDDDIVMENGLPTKPAFLTEPDFDSPLTPVIEKGSPLFENGSPLVENGAPLMDDVDAHFPPAPAPDSVQHLVKRKMVMNNNKYHLKKNPRPVLRSQTAM</sequence>
<dbReference type="Proteomes" id="UP001497623">
    <property type="component" value="Unassembled WGS sequence"/>
</dbReference>
<name>A0AAV2SEC8_MEGNR</name>